<accession>A0A0B5KU93</accession>
<name>A0A0B5KU93_9FIRM</name>
<dbReference type="Pfam" id="PF05598">
    <property type="entry name" value="DUF772"/>
    <property type="match status" value="1"/>
</dbReference>
<dbReference type="InterPro" id="IPR047629">
    <property type="entry name" value="IS1182_transpos"/>
</dbReference>
<reference evidence="3" key="1">
    <citation type="journal article" date="2015" name="Environ. Microbiol.">
        <title>Pressure adaptation is linked to thermal adaptation in salt-saturated marine habitats.</title>
        <authorList>
            <consortium name="The MAMBA Consortium"/>
            <person name="Alcaide M."/>
            <person name="Stogios P.J."/>
            <person name="Lafraya A."/>
            <person name="Tchigvintsev A."/>
            <person name="Flick R."/>
            <person name="Bargiela R."/>
            <person name="Chernikova T.N."/>
            <person name="Reva O.N."/>
            <person name="Hai T."/>
            <person name="Leggewie C.C."/>
            <person name="Katzke N."/>
            <person name="La Cono V."/>
            <person name="Matesanz R."/>
            <person name="Jebbar M."/>
            <person name="Jaeger K.E."/>
            <person name="Yakimov M.M."/>
            <person name="Yakunin A.F."/>
            <person name="Golyshin P.N."/>
            <person name="Golyshina O.V."/>
            <person name="Savchenko A."/>
            <person name="Ferrer M."/>
        </authorList>
    </citation>
    <scope>NUCLEOTIDE SEQUENCE</scope>
</reference>
<sequence>MTSTVNYTENYTTNQLVLPLDFEIILPKDSEVYTYRELTKGIRLENYFETPHEKGRIRKNRGALMDVILFGYMIGFRSTRKIEEVCKNDIRFMYLLGGMEAPSHTLINDVMNEIKEKLDYLLLELNKEIMKREDIDLEKLYIDGTKIEADANKYSFKWKKSILKFREKLYNKVSKEIRVYNEFMKQHGYKAIKVKSSYKAKDLFKISNRLVGLIDYLGIELVYGKGKRKTPLQRLFDNFLEYANKLSQYEKDLKIIGPNRNSYAKTDHDATFMHMKEDHMRNAQLKPGYNVQIGVSNEYIMVMDAFQNGSDQKTFKPLLEKYNVLYNQYPIYPVADAGYGSYDNYRYCQEKGMKLFQKYGMWAKERDPKFKKQIYNKDNFRIDKNGFYRCPNDKKFEKIREYKSDRIKYDHTMFEYECFYCMKCRQKKKCTKAKENRKITFIEGYDELKKEVMENLDSELGIELRIQRSIQVEGAFGVIKEDMKFRRFTRTMFSGIKLEFNLIAIGYNLKKFHNKKYR</sequence>
<proteinExistence type="predicted"/>
<dbReference type="Pfam" id="PF13751">
    <property type="entry name" value="DDE_Tnp_1_6"/>
    <property type="match status" value="1"/>
</dbReference>
<evidence type="ECO:0000313" key="3">
    <source>
        <dbReference type="EMBL" id="AJG37918.1"/>
    </source>
</evidence>
<protein>
    <submittedName>
        <fullName evidence="3">Transposase IS4 family protein</fullName>
    </submittedName>
</protein>
<dbReference type="InterPro" id="IPR025668">
    <property type="entry name" value="Tnp_DDE_dom"/>
</dbReference>
<dbReference type="AlphaFoldDB" id="A0A0B5KU93"/>
<dbReference type="InterPro" id="IPR008490">
    <property type="entry name" value="Transposase_InsH_N"/>
</dbReference>
<dbReference type="PANTHER" id="PTHR33408:SF2">
    <property type="entry name" value="TRANSPOSASE DDE DOMAIN-CONTAINING PROTEIN"/>
    <property type="match status" value="1"/>
</dbReference>
<dbReference type="PANTHER" id="PTHR33408">
    <property type="entry name" value="TRANSPOSASE"/>
    <property type="match status" value="1"/>
</dbReference>
<organism evidence="3">
    <name type="scientific">Firmicutes bacterium enrichment culture clone fosmid MGS-M1</name>
    <dbReference type="NCBI Taxonomy" id="1549348"/>
    <lineage>
        <taxon>Bacteria</taxon>
        <taxon>Bacillati</taxon>
        <taxon>Bacillota</taxon>
        <taxon>environmental samples</taxon>
    </lineage>
</organism>
<evidence type="ECO:0000259" key="2">
    <source>
        <dbReference type="Pfam" id="PF13751"/>
    </source>
</evidence>
<evidence type="ECO:0000259" key="1">
    <source>
        <dbReference type="Pfam" id="PF05598"/>
    </source>
</evidence>
<dbReference type="EMBL" id="KF831414">
    <property type="protein sequence ID" value="AJG37918.1"/>
    <property type="molecule type" value="Genomic_DNA"/>
</dbReference>
<dbReference type="NCBIfam" id="NF033551">
    <property type="entry name" value="transpos_IS1182"/>
    <property type="match status" value="1"/>
</dbReference>
<feature type="domain" description="Transposase InsH N-terminal" evidence="1">
    <location>
        <begin position="25"/>
        <end position="110"/>
    </location>
</feature>
<feature type="domain" description="Transposase DDE" evidence="2">
    <location>
        <begin position="390"/>
        <end position="513"/>
    </location>
</feature>